<dbReference type="AlphaFoldDB" id="A0AAJ1BJZ1"/>
<comment type="caution">
    <text evidence="1">The sequence shown here is derived from an EMBL/GenBank/DDBJ whole genome shotgun (WGS) entry which is preliminary data.</text>
</comment>
<sequence>MSDIQSVSIIGCGWFGLPLAKRLLAAGLSVKGCKRTREGVDDISALGIEGYRLDLQEDEAVPGPLLKADCLIINLPPGIRRGETDYLDRLAKLRDALTAIPKRLIFVSTTAVYPDLPDVLDEADASAHSPGAAILLGAEALFAGLNTTVVRFAGLVGPGRHPGRFFAGKTDVGGGALPVNLVHLEDCLSAFDALIAAPTLGRCYNLCAPGHPSKQDFYTEAARCGGFALPQFAADDSSGKVIDGSLICRELGVNYRYPDPLAMLAEPGAF</sequence>
<organism evidence="1 2">
    <name type="scientific">Shewanella zhuhaiensis</name>
    <dbReference type="NCBI Taxonomy" id="2919576"/>
    <lineage>
        <taxon>Bacteria</taxon>
        <taxon>Pseudomonadati</taxon>
        <taxon>Pseudomonadota</taxon>
        <taxon>Gammaproteobacteria</taxon>
        <taxon>Alteromonadales</taxon>
        <taxon>Shewanellaceae</taxon>
        <taxon>Shewanella</taxon>
    </lineage>
</organism>
<proteinExistence type="predicted"/>
<dbReference type="RefSeq" id="WP_240592333.1">
    <property type="nucleotide sequence ID" value="NZ_JAKUDL010000008.1"/>
</dbReference>
<dbReference type="InterPro" id="IPR051783">
    <property type="entry name" value="NAD(P)-dependent_oxidoreduct"/>
</dbReference>
<dbReference type="CDD" id="cd05266">
    <property type="entry name" value="SDR_a4"/>
    <property type="match status" value="1"/>
</dbReference>
<evidence type="ECO:0000313" key="2">
    <source>
        <dbReference type="Proteomes" id="UP001297581"/>
    </source>
</evidence>
<dbReference type="GO" id="GO:0005737">
    <property type="term" value="C:cytoplasm"/>
    <property type="evidence" value="ECO:0007669"/>
    <property type="project" value="TreeGrafter"/>
</dbReference>
<protein>
    <submittedName>
        <fullName evidence="1">SDR family oxidoreductase</fullName>
    </submittedName>
</protein>
<dbReference type="SUPFAM" id="SSF51735">
    <property type="entry name" value="NAD(P)-binding Rossmann-fold domains"/>
    <property type="match status" value="1"/>
</dbReference>
<name>A0AAJ1BJZ1_9GAMM</name>
<dbReference type="Proteomes" id="UP001297581">
    <property type="component" value="Unassembled WGS sequence"/>
</dbReference>
<dbReference type="Gene3D" id="3.40.50.720">
    <property type="entry name" value="NAD(P)-binding Rossmann-like Domain"/>
    <property type="match status" value="1"/>
</dbReference>
<reference evidence="1 2" key="1">
    <citation type="submission" date="2022-02" db="EMBL/GenBank/DDBJ databases">
        <title>The genome sequence of Shewanella sp. 3B26.</title>
        <authorList>
            <person name="Du J."/>
        </authorList>
    </citation>
    <scope>NUCLEOTIDE SEQUENCE [LARGE SCALE GENOMIC DNA]</scope>
    <source>
        <strain evidence="1 2">3B26</strain>
    </source>
</reference>
<dbReference type="PANTHER" id="PTHR48079">
    <property type="entry name" value="PROTEIN YEEZ"/>
    <property type="match status" value="1"/>
</dbReference>
<gene>
    <name evidence="1" type="ORF">MJ923_18350</name>
</gene>
<dbReference type="InterPro" id="IPR036291">
    <property type="entry name" value="NAD(P)-bd_dom_sf"/>
</dbReference>
<dbReference type="PANTHER" id="PTHR48079:SF6">
    <property type="entry name" value="NAD(P)-BINDING DOMAIN-CONTAINING PROTEIN-RELATED"/>
    <property type="match status" value="1"/>
</dbReference>
<dbReference type="EMBL" id="JAKUDL010000008">
    <property type="protein sequence ID" value="MCH4296276.1"/>
    <property type="molecule type" value="Genomic_DNA"/>
</dbReference>
<accession>A0AAJ1BJZ1</accession>
<dbReference type="GO" id="GO:0004029">
    <property type="term" value="F:aldehyde dehydrogenase (NAD+) activity"/>
    <property type="evidence" value="ECO:0007669"/>
    <property type="project" value="TreeGrafter"/>
</dbReference>
<keyword evidence="2" id="KW-1185">Reference proteome</keyword>
<evidence type="ECO:0000313" key="1">
    <source>
        <dbReference type="EMBL" id="MCH4296276.1"/>
    </source>
</evidence>